<keyword evidence="1" id="KW-0812">Transmembrane</keyword>
<organism evidence="2 3">
    <name type="scientific">Pedobacter westerhofensis</name>
    <dbReference type="NCBI Taxonomy" id="425512"/>
    <lineage>
        <taxon>Bacteria</taxon>
        <taxon>Pseudomonadati</taxon>
        <taxon>Bacteroidota</taxon>
        <taxon>Sphingobacteriia</taxon>
        <taxon>Sphingobacteriales</taxon>
        <taxon>Sphingobacteriaceae</taxon>
        <taxon>Pedobacter</taxon>
    </lineage>
</organism>
<dbReference type="AlphaFoldDB" id="A0A521EEU4"/>
<name>A0A521EEU4_9SPHI</name>
<dbReference type="RefSeq" id="WP_142529185.1">
    <property type="nucleotide sequence ID" value="NZ_CBCSJO010000008.1"/>
</dbReference>
<accession>A0A521EEU4</accession>
<protein>
    <submittedName>
        <fullName evidence="2">Uncharacterized protein</fullName>
    </submittedName>
</protein>
<dbReference type="OrthoDB" id="744316at2"/>
<feature type="transmembrane region" description="Helical" evidence="1">
    <location>
        <begin position="130"/>
        <end position="148"/>
    </location>
</feature>
<keyword evidence="1" id="KW-1133">Transmembrane helix</keyword>
<evidence type="ECO:0000313" key="2">
    <source>
        <dbReference type="EMBL" id="SMO82449.1"/>
    </source>
</evidence>
<evidence type="ECO:0000256" key="1">
    <source>
        <dbReference type="SAM" id="Phobius"/>
    </source>
</evidence>
<keyword evidence="3" id="KW-1185">Reference proteome</keyword>
<sequence>MKKIFFEIGLVIIFSLIYLLFPTVRIALIIAFSCLAIWIVPVQLFLSINLQNWLNELGGRFHKLTPDDRLMQIRETFKGLDHIDASKLRRFYIHVSVFHYVLMIFFALGFLTMGIFFLFLGVLFPGPNMAAISLVGFVVTSIVGYLVVNNVFPGSVKKNIDAVLFLFWSKDWRRKLFDGTEGEETSDSILRNFFSYWCVGKTREEKEINFRTFINDLNTASTNGQLFTIKDDGKILINEVAYAGSFNKSFSGFLKYCIEERKVLSSDILHNKKRHLLREVFALDNSKSLIFLEDSRMKAVSDDYVKVYRVK</sequence>
<reference evidence="2 3" key="1">
    <citation type="submission" date="2017-05" db="EMBL/GenBank/DDBJ databases">
        <authorList>
            <person name="Varghese N."/>
            <person name="Submissions S."/>
        </authorList>
    </citation>
    <scope>NUCLEOTIDE SEQUENCE [LARGE SCALE GENOMIC DNA]</scope>
    <source>
        <strain evidence="2 3">DSM 19036</strain>
    </source>
</reference>
<gene>
    <name evidence="2" type="ORF">SAMN06265348_10825</name>
</gene>
<proteinExistence type="predicted"/>
<evidence type="ECO:0000313" key="3">
    <source>
        <dbReference type="Proteomes" id="UP000320300"/>
    </source>
</evidence>
<feature type="transmembrane region" description="Helical" evidence="1">
    <location>
        <begin position="27"/>
        <end position="46"/>
    </location>
</feature>
<feature type="transmembrane region" description="Helical" evidence="1">
    <location>
        <begin position="5"/>
        <end position="21"/>
    </location>
</feature>
<keyword evidence="1" id="KW-0472">Membrane</keyword>
<dbReference type="Proteomes" id="UP000320300">
    <property type="component" value="Unassembled WGS sequence"/>
</dbReference>
<feature type="transmembrane region" description="Helical" evidence="1">
    <location>
        <begin position="97"/>
        <end position="124"/>
    </location>
</feature>
<dbReference type="EMBL" id="FXTN01000008">
    <property type="protein sequence ID" value="SMO82449.1"/>
    <property type="molecule type" value="Genomic_DNA"/>
</dbReference>